<dbReference type="AlphaFoldDB" id="A0A4Q5APB4"/>
<name>A0A4Q5APB4_9BIFI</name>
<evidence type="ECO:0000313" key="2">
    <source>
        <dbReference type="Proteomes" id="UP000291920"/>
    </source>
</evidence>
<dbReference type="EMBL" id="RYUT01000002">
    <property type="protein sequence ID" value="RYQ30955.1"/>
    <property type="molecule type" value="Genomic_DNA"/>
</dbReference>
<protein>
    <submittedName>
        <fullName evidence="1">Uncharacterized protein</fullName>
    </submittedName>
</protein>
<evidence type="ECO:0000313" key="1">
    <source>
        <dbReference type="EMBL" id="RYQ30955.1"/>
    </source>
</evidence>
<organism evidence="1 2">
    <name type="scientific">Bifidobacterium pseudolongum subsp. globosum</name>
    <dbReference type="NCBI Taxonomy" id="1690"/>
    <lineage>
        <taxon>Bacteria</taxon>
        <taxon>Bacillati</taxon>
        <taxon>Actinomycetota</taxon>
        <taxon>Actinomycetes</taxon>
        <taxon>Bifidobacteriales</taxon>
        <taxon>Bifidobacteriaceae</taxon>
        <taxon>Bifidobacterium</taxon>
    </lineage>
</organism>
<dbReference type="Proteomes" id="UP000291920">
    <property type="component" value="Unassembled WGS sequence"/>
</dbReference>
<reference evidence="1 2" key="1">
    <citation type="submission" date="2018-12" db="EMBL/GenBank/DDBJ databases">
        <title>Unveiling genomic diversity among members of the Bifidobacterium pseudolongum species, a widely distributed gut commensal of the animal kingdom.</title>
        <authorList>
            <person name="Lugli G.A."/>
            <person name="Duranti S."/>
            <person name="Albert K."/>
            <person name="Mancabelli L."/>
            <person name="Napoli S."/>
            <person name="Viappiani A."/>
            <person name="Anzalone R."/>
            <person name="Longhi G."/>
            <person name="Milani C."/>
            <person name="Turroni F."/>
            <person name="Alessandri G."/>
            <person name="Sela D.A."/>
            <person name="Van Sinderen D."/>
            <person name="Ventura M."/>
        </authorList>
    </citation>
    <scope>NUCLEOTIDE SEQUENCE [LARGE SCALE GENOMIC DNA]</scope>
    <source>
        <strain evidence="1 2">2017B</strain>
    </source>
</reference>
<gene>
    <name evidence="1" type="ORF">PG2017B_0765</name>
</gene>
<dbReference type="RefSeq" id="WP_129870693.1">
    <property type="nucleotide sequence ID" value="NZ_RYUO01000002.1"/>
</dbReference>
<sequence length="154" mass="18513">MSIPVFKPQHVRWLPKPIALWAVWEGTDGEHHEEALTYRDSRFYGGYIIYVAEEAHPLLTADYREDSEQVLPGTLRFIRIEDLLKLYRYVDHQGNVYVIHWDSYTAYSDRFRTINGFELNMYSTEFDHIIYPRHIDQDNHLEPDEWNNHKEEQA</sequence>
<comment type="caution">
    <text evidence="1">The sequence shown here is derived from an EMBL/GenBank/DDBJ whole genome shotgun (WGS) entry which is preliminary data.</text>
</comment>
<proteinExistence type="predicted"/>
<accession>A0A4Q5APB4</accession>